<dbReference type="InterPro" id="IPR017452">
    <property type="entry name" value="GPCR_Rhodpsn_7TM"/>
</dbReference>
<dbReference type="PRINTS" id="PR00237">
    <property type="entry name" value="GPCRRHODOPSN"/>
</dbReference>
<keyword evidence="17" id="KW-1185">Reference proteome</keyword>
<comment type="subcellular location">
    <subcellularLocation>
        <location evidence="1 14">Cell membrane</location>
        <topology evidence="1 14">Multi-pass membrane protein</topology>
    </subcellularLocation>
</comment>
<evidence type="ECO:0000256" key="2">
    <source>
        <dbReference type="ARBA" id="ARBA00022475"/>
    </source>
</evidence>
<dbReference type="PROSITE" id="PS00237">
    <property type="entry name" value="G_PROTEIN_RECEP_F1_1"/>
    <property type="match status" value="1"/>
</dbReference>
<dbReference type="CDD" id="cd13954">
    <property type="entry name" value="7tmA_OR"/>
    <property type="match status" value="1"/>
</dbReference>
<comment type="caution">
    <text evidence="16">The sequence shown here is derived from an EMBL/GenBank/DDBJ whole genome shotgun (WGS) entry which is preliminary data.</text>
</comment>
<keyword evidence="2 14" id="KW-1003">Cell membrane</keyword>
<dbReference type="InterPro" id="IPR000276">
    <property type="entry name" value="GPCR_Rhodpsn"/>
</dbReference>
<evidence type="ECO:0000256" key="14">
    <source>
        <dbReference type="RuleBase" id="RU363047"/>
    </source>
</evidence>
<evidence type="ECO:0000256" key="1">
    <source>
        <dbReference type="ARBA" id="ARBA00004651"/>
    </source>
</evidence>
<evidence type="ECO:0000256" key="10">
    <source>
        <dbReference type="ARBA" id="ARBA00023170"/>
    </source>
</evidence>
<accession>A0ABN9F3J3</accession>
<feature type="transmembrane region" description="Helical" evidence="14">
    <location>
        <begin position="58"/>
        <end position="76"/>
    </location>
</feature>
<feature type="transmembrane region" description="Helical" evidence="14">
    <location>
        <begin position="243"/>
        <end position="262"/>
    </location>
</feature>
<feature type="transmembrane region" description="Helical" evidence="14">
    <location>
        <begin position="198"/>
        <end position="222"/>
    </location>
</feature>
<evidence type="ECO:0000256" key="6">
    <source>
        <dbReference type="ARBA" id="ARBA00022989"/>
    </source>
</evidence>
<evidence type="ECO:0000256" key="13">
    <source>
        <dbReference type="RuleBase" id="RU000688"/>
    </source>
</evidence>
<evidence type="ECO:0000256" key="12">
    <source>
        <dbReference type="ARBA" id="ARBA00023224"/>
    </source>
</evidence>
<gene>
    <name evidence="16" type="ORF">SPARVUS_LOCUS11076602</name>
</gene>
<keyword evidence="9" id="KW-1015">Disulfide bond</keyword>
<keyword evidence="6 14" id="KW-1133">Transmembrane helix</keyword>
<feature type="transmembrane region" description="Helical" evidence="14">
    <location>
        <begin position="141"/>
        <end position="162"/>
    </location>
</feature>
<keyword evidence="10 13" id="KW-0675">Receptor</keyword>
<dbReference type="Proteomes" id="UP001162483">
    <property type="component" value="Unassembled WGS sequence"/>
</dbReference>
<feature type="domain" description="G-protein coupled receptors family 1 profile" evidence="15">
    <location>
        <begin position="41"/>
        <end position="291"/>
    </location>
</feature>
<proteinExistence type="inferred from homology"/>
<protein>
    <recommendedName>
        <fullName evidence="14">Olfactory receptor</fullName>
    </recommendedName>
</protein>
<keyword evidence="5 14" id="KW-0552">Olfaction</keyword>
<evidence type="ECO:0000256" key="9">
    <source>
        <dbReference type="ARBA" id="ARBA00023157"/>
    </source>
</evidence>
<dbReference type="PROSITE" id="PS50262">
    <property type="entry name" value="G_PROTEIN_RECEP_F1_2"/>
    <property type="match status" value="1"/>
</dbReference>
<reference evidence="16" key="1">
    <citation type="submission" date="2023-05" db="EMBL/GenBank/DDBJ databases">
        <authorList>
            <person name="Stuckert A."/>
        </authorList>
    </citation>
    <scope>NUCLEOTIDE SEQUENCE</scope>
</reference>
<feature type="transmembrane region" description="Helical" evidence="14">
    <location>
        <begin position="274"/>
        <end position="293"/>
    </location>
</feature>
<feature type="transmembrane region" description="Helical" evidence="14">
    <location>
        <begin position="25"/>
        <end position="46"/>
    </location>
</feature>
<evidence type="ECO:0000256" key="7">
    <source>
        <dbReference type="ARBA" id="ARBA00023040"/>
    </source>
</evidence>
<dbReference type="SUPFAM" id="SSF81321">
    <property type="entry name" value="Family A G protein-coupled receptor-like"/>
    <property type="match status" value="1"/>
</dbReference>
<keyword evidence="12 13" id="KW-0807">Transducer</keyword>
<dbReference type="Pfam" id="PF13853">
    <property type="entry name" value="7tm_4"/>
    <property type="match status" value="1"/>
</dbReference>
<sequence>MNTGNESQMAEFILLGIPSSKELQLLLFVVLLGFYLLTISANLLIIGTITLEFNLRKIPMYIFLCHFSFLEIWYITSTVPKMLVDFIVDNNIISYKGCITQIYFFFALGFSELFFLSMMGYDRYLAICNPLRYNSIMTRKLCNQMAMFSWICGFSSSFLLTIPSSRLLFCGPRVINHFFCDFVALLSISCNKTFGTDVILYAFAWIIILYSFLFTTLSYVHIIKTISRLPSLLSRRKAFSTCVSHLTVVLTYYSTIVFIHIRPTTQYTLHMDKFVSVSYAIVIPLLNPIVYTLRNREVHDALRKIITRGCILI</sequence>
<keyword evidence="4 13" id="KW-0812">Transmembrane</keyword>
<keyword evidence="11" id="KW-0325">Glycoprotein</keyword>
<keyword evidence="3 14" id="KW-0716">Sensory transduction</keyword>
<feature type="transmembrane region" description="Helical" evidence="14">
    <location>
        <begin position="102"/>
        <end position="121"/>
    </location>
</feature>
<organism evidence="16 17">
    <name type="scientific">Staurois parvus</name>
    <dbReference type="NCBI Taxonomy" id="386267"/>
    <lineage>
        <taxon>Eukaryota</taxon>
        <taxon>Metazoa</taxon>
        <taxon>Chordata</taxon>
        <taxon>Craniata</taxon>
        <taxon>Vertebrata</taxon>
        <taxon>Euteleostomi</taxon>
        <taxon>Amphibia</taxon>
        <taxon>Batrachia</taxon>
        <taxon>Anura</taxon>
        <taxon>Neobatrachia</taxon>
        <taxon>Ranoidea</taxon>
        <taxon>Ranidae</taxon>
        <taxon>Staurois</taxon>
    </lineage>
</organism>
<dbReference type="Gene3D" id="1.20.1070.10">
    <property type="entry name" value="Rhodopsin 7-helix transmembrane proteins"/>
    <property type="match status" value="1"/>
</dbReference>
<name>A0ABN9F3J3_9NEOB</name>
<dbReference type="PANTHER" id="PTHR24242:SF359">
    <property type="entry name" value="ODORANT RECEPTOR-RELATED"/>
    <property type="match status" value="1"/>
</dbReference>
<evidence type="ECO:0000256" key="11">
    <source>
        <dbReference type="ARBA" id="ARBA00023180"/>
    </source>
</evidence>
<dbReference type="EMBL" id="CATNWA010016190">
    <property type="protein sequence ID" value="CAI9590685.1"/>
    <property type="molecule type" value="Genomic_DNA"/>
</dbReference>
<dbReference type="InterPro" id="IPR000725">
    <property type="entry name" value="Olfact_rcpt"/>
</dbReference>
<evidence type="ECO:0000256" key="5">
    <source>
        <dbReference type="ARBA" id="ARBA00022725"/>
    </source>
</evidence>
<keyword evidence="8 14" id="KW-0472">Membrane</keyword>
<dbReference type="PANTHER" id="PTHR24242">
    <property type="entry name" value="G-PROTEIN COUPLED RECEPTOR"/>
    <property type="match status" value="1"/>
</dbReference>
<evidence type="ECO:0000256" key="8">
    <source>
        <dbReference type="ARBA" id="ARBA00023136"/>
    </source>
</evidence>
<evidence type="ECO:0000313" key="16">
    <source>
        <dbReference type="EMBL" id="CAI9590685.1"/>
    </source>
</evidence>
<dbReference type="InterPro" id="IPR050939">
    <property type="entry name" value="Olfactory_GPCR1"/>
</dbReference>
<keyword evidence="7 13" id="KW-0297">G-protein coupled receptor</keyword>
<evidence type="ECO:0000256" key="4">
    <source>
        <dbReference type="ARBA" id="ARBA00022692"/>
    </source>
</evidence>
<comment type="similarity">
    <text evidence="13">Belongs to the G-protein coupled receptor 1 family.</text>
</comment>
<evidence type="ECO:0000259" key="15">
    <source>
        <dbReference type="PROSITE" id="PS50262"/>
    </source>
</evidence>
<dbReference type="PRINTS" id="PR00245">
    <property type="entry name" value="OLFACTORYR"/>
</dbReference>
<evidence type="ECO:0000313" key="17">
    <source>
        <dbReference type="Proteomes" id="UP001162483"/>
    </source>
</evidence>
<evidence type="ECO:0000256" key="3">
    <source>
        <dbReference type="ARBA" id="ARBA00022606"/>
    </source>
</evidence>